<organism evidence="6 7">
    <name type="scientific">Mucilaginibacter yixingensis</name>
    <dbReference type="NCBI Taxonomy" id="1295612"/>
    <lineage>
        <taxon>Bacteria</taxon>
        <taxon>Pseudomonadati</taxon>
        <taxon>Bacteroidota</taxon>
        <taxon>Sphingobacteriia</taxon>
        <taxon>Sphingobacteriales</taxon>
        <taxon>Sphingobacteriaceae</taxon>
        <taxon>Mucilaginibacter</taxon>
    </lineage>
</organism>
<keyword evidence="2" id="KW-0378">Hydrolase</keyword>
<gene>
    <name evidence="6" type="ORF">C8P68_101612</name>
</gene>
<dbReference type="InterPro" id="IPR043147">
    <property type="entry name" value="Penicillin_amidase_A-knob"/>
</dbReference>
<keyword evidence="5" id="KW-0479">Metal-binding</keyword>
<dbReference type="RefSeq" id="WP_107826772.1">
    <property type="nucleotide sequence ID" value="NZ_CP160205.1"/>
</dbReference>
<evidence type="ECO:0000256" key="3">
    <source>
        <dbReference type="ARBA" id="ARBA00023145"/>
    </source>
</evidence>
<keyword evidence="7" id="KW-1185">Reference proteome</keyword>
<evidence type="ECO:0000256" key="2">
    <source>
        <dbReference type="ARBA" id="ARBA00022801"/>
    </source>
</evidence>
<dbReference type="Gene3D" id="1.10.439.10">
    <property type="entry name" value="Penicillin Amidohydrolase, domain 1"/>
    <property type="match status" value="1"/>
</dbReference>
<feature type="binding site" evidence="5">
    <location>
        <position position="348"/>
    </location>
    <ligand>
        <name>Ca(2+)</name>
        <dbReference type="ChEBI" id="CHEBI:29108"/>
    </ligand>
</feature>
<dbReference type="GO" id="GO:0046872">
    <property type="term" value="F:metal ion binding"/>
    <property type="evidence" value="ECO:0007669"/>
    <property type="project" value="UniProtKB-KW"/>
</dbReference>
<dbReference type="InterPro" id="IPR002692">
    <property type="entry name" value="S45"/>
</dbReference>
<protein>
    <submittedName>
        <fullName evidence="6">Penicillin amidase</fullName>
    </submittedName>
</protein>
<keyword evidence="5" id="KW-0106">Calcium</keyword>
<dbReference type="Pfam" id="PF01804">
    <property type="entry name" value="Penicil_amidase"/>
    <property type="match status" value="1"/>
</dbReference>
<evidence type="ECO:0000256" key="4">
    <source>
        <dbReference type="PIRSR" id="PIRSR001227-1"/>
    </source>
</evidence>
<dbReference type="InterPro" id="IPR014395">
    <property type="entry name" value="Pen/GL7ACA/AHL_acylase"/>
</dbReference>
<evidence type="ECO:0000313" key="7">
    <source>
        <dbReference type="Proteomes" id="UP000244168"/>
    </source>
</evidence>
<sequence>MKVFKAILSIAVTLLLISALEFKWGSLPPIAPLINPNTGFWQNAESKYIDHQKTLKLDGIKGKVTVQYDENMVPHIFAENEHDLYFAQGYITATDRLWQMDIQTRQAAGRLSEVIGPKTLEIDRYHRRTGMVYAAEQSLKLVMQDPRSRDMVLAYTEGVNAYIHQLWKRDYPLEFKLLDYQPEEWKPINCLLLLKLMTETLAGHTDAAAMTNVLKKYGLAVVKDLYPDYPFREKPIIPEGTPWNFKPLQQPRPSTSYLAQTGQDGKYVPKPEGIGSNNWAVAGSKTASGYPILANDPHLDITLPSIWYQLQLSAPGVNVNGVSIPGSPCVIIGYNNKVSWGVTNVGADVLDFYKIDFKDATRNQYRYGDGWRTTTKRVETIGVRGQHAIIDTVVYTHQGPIVYNDATERPAMYADIPVNCAMRWIAYEPSVDILCFYQLNRAQNYDDYRKALTNWSAPGQNFIFADADKDIAITVNGRFPLKYKDQGKFILNGADPGDDWQGWIPFEQNPTAKNPVQGYLTSANQSSTDQTYPYYLNWSFAPYERGKRINDRLTAMTHATIDSMRILQTDTYSISAQNTLPAMIGYLNTNNLNATEQHALDTLKKWNKHYDASSVAATIMAAWWQDFYTKIWDDNFDLKKKVLFPPNRDRTVELLLKDPTSHWFDDIRTRQKETCADLVNASFRDVVKGLVKQLGPQSDKWQWGHVNPAQINHLTRQAGLGTDIFYAGGMGSAVNALNDGHGPSWRMVVQTGPQMQGYGIYPGGESGNPGSFHYTDMVPYWQKGQLKPLLFMQSADEKSDRIKKTLTISSK</sequence>
<reference evidence="6 7" key="1">
    <citation type="submission" date="2018-04" db="EMBL/GenBank/DDBJ databases">
        <title>Genomic Encyclopedia of Archaeal and Bacterial Type Strains, Phase II (KMG-II): from individual species to whole genera.</title>
        <authorList>
            <person name="Goeker M."/>
        </authorList>
    </citation>
    <scope>NUCLEOTIDE SEQUENCE [LARGE SCALE GENOMIC DNA]</scope>
    <source>
        <strain evidence="6 7">DSM 26809</strain>
    </source>
</reference>
<comment type="cofactor">
    <cofactor evidence="5">
        <name>Ca(2+)</name>
        <dbReference type="ChEBI" id="CHEBI:29108"/>
    </cofactor>
    <text evidence="5">Binds 1 Ca(2+) ion per dimer.</text>
</comment>
<evidence type="ECO:0000313" key="6">
    <source>
        <dbReference type="EMBL" id="PTR01378.1"/>
    </source>
</evidence>
<name>A0A2T5JG28_9SPHI</name>
<dbReference type="GO" id="GO:0016811">
    <property type="term" value="F:hydrolase activity, acting on carbon-nitrogen (but not peptide) bonds, in linear amides"/>
    <property type="evidence" value="ECO:0007669"/>
    <property type="project" value="InterPro"/>
</dbReference>
<feature type="active site" description="Nucleophile" evidence="4">
    <location>
        <position position="276"/>
    </location>
</feature>
<dbReference type="EMBL" id="QAOQ01000001">
    <property type="protein sequence ID" value="PTR01378.1"/>
    <property type="molecule type" value="Genomic_DNA"/>
</dbReference>
<dbReference type="SUPFAM" id="SSF56235">
    <property type="entry name" value="N-terminal nucleophile aminohydrolases (Ntn hydrolases)"/>
    <property type="match status" value="1"/>
</dbReference>
<dbReference type="Proteomes" id="UP000244168">
    <property type="component" value="Unassembled WGS sequence"/>
</dbReference>
<keyword evidence="3" id="KW-0865">Zymogen</keyword>
<dbReference type="PIRSF" id="PIRSF001227">
    <property type="entry name" value="Pen_acylase"/>
    <property type="match status" value="1"/>
</dbReference>
<evidence type="ECO:0000256" key="5">
    <source>
        <dbReference type="PIRSR" id="PIRSR001227-2"/>
    </source>
</evidence>
<dbReference type="Gene3D" id="1.10.1400.10">
    <property type="match status" value="1"/>
</dbReference>
<accession>A0A2T5JG28</accession>
<dbReference type="Gene3D" id="2.30.120.10">
    <property type="match status" value="1"/>
</dbReference>
<dbReference type="Gene3D" id="3.60.20.10">
    <property type="entry name" value="Glutamine Phosphoribosylpyrophosphate, subunit 1, domain 1"/>
    <property type="match status" value="1"/>
</dbReference>
<dbReference type="PANTHER" id="PTHR34218:SF4">
    <property type="entry name" value="ACYL-HOMOSERINE LACTONE ACYLASE QUIP"/>
    <property type="match status" value="1"/>
</dbReference>
<dbReference type="GO" id="GO:0017000">
    <property type="term" value="P:antibiotic biosynthetic process"/>
    <property type="evidence" value="ECO:0007669"/>
    <property type="project" value="InterPro"/>
</dbReference>
<comment type="caution">
    <text evidence="6">The sequence shown here is derived from an EMBL/GenBank/DDBJ whole genome shotgun (WGS) entry which is preliminary data.</text>
</comment>
<dbReference type="PANTHER" id="PTHR34218">
    <property type="entry name" value="PEPTIDASE S45 PENICILLIN AMIDASE"/>
    <property type="match status" value="1"/>
</dbReference>
<dbReference type="InterPro" id="IPR043146">
    <property type="entry name" value="Penicillin_amidase_N_B-knob"/>
</dbReference>
<evidence type="ECO:0000256" key="1">
    <source>
        <dbReference type="ARBA" id="ARBA00006586"/>
    </source>
</evidence>
<proteinExistence type="inferred from homology"/>
<feature type="binding site" evidence="5">
    <location>
        <position position="351"/>
    </location>
    <ligand>
        <name>Ca(2+)</name>
        <dbReference type="ChEBI" id="CHEBI:29108"/>
    </ligand>
</feature>
<dbReference type="InterPro" id="IPR023343">
    <property type="entry name" value="Penicillin_amidase_dom1"/>
</dbReference>
<dbReference type="AlphaFoldDB" id="A0A2T5JG28"/>
<comment type="similarity">
    <text evidence="1">Belongs to the peptidase S45 family.</text>
</comment>
<dbReference type="InterPro" id="IPR029055">
    <property type="entry name" value="Ntn_hydrolases_N"/>
</dbReference>
<dbReference type="OrthoDB" id="9759796at2"/>
<dbReference type="CDD" id="cd03747">
    <property type="entry name" value="Ntn_PGA_like"/>
    <property type="match status" value="1"/>
</dbReference>